<dbReference type="EMBL" id="FOQG01000003">
    <property type="protein sequence ID" value="SFH92841.1"/>
    <property type="molecule type" value="Genomic_DNA"/>
</dbReference>
<dbReference type="GO" id="GO:0016747">
    <property type="term" value="F:acyltransferase activity, transferring groups other than amino-acyl groups"/>
    <property type="evidence" value="ECO:0007669"/>
    <property type="project" value="InterPro"/>
</dbReference>
<protein>
    <submittedName>
        <fullName evidence="4">Acetyltransferase (GNAT) family protein</fullName>
    </submittedName>
</protein>
<evidence type="ECO:0000256" key="1">
    <source>
        <dbReference type="ARBA" id="ARBA00022679"/>
    </source>
</evidence>
<dbReference type="InterPro" id="IPR000182">
    <property type="entry name" value="GNAT_dom"/>
</dbReference>
<dbReference type="RefSeq" id="WP_091110990.1">
    <property type="nucleotide sequence ID" value="NZ_BKAF01000007.1"/>
</dbReference>
<feature type="domain" description="N-acetyltransferase" evidence="3">
    <location>
        <begin position="18"/>
        <end position="167"/>
    </location>
</feature>
<accession>A0A1I3E2A8</accession>
<dbReference type="PANTHER" id="PTHR43877">
    <property type="entry name" value="AMINOALKYLPHOSPHONATE N-ACETYLTRANSFERASE-RELATED-RELATED"/>
    <property type="match status" value="1"/>
</dbReference>
<evidence type="ECO:0000313" key="4">
    <source>
        <dbReference type="EMBL" id="SFH92841.1"/>
    </source>
</evidence>
<dbReference type="PROSITE" id="PS51186">
    <property type="entry name" value="GNAT"/>
    <property type="match status" value="1"/>
</dbReference>
<keyword evidence="5" id="KW-1185">Reference proteome</keyword>
<name>A0A1I3E2A8_9ACTN</name>
<keyword evidence="1 4" id="KW-0808">Transferase</keyword>
<dbReference type="SUPFAM" id="SSF55729">
    <property type="entry name" value="Acyl-CoA N-acyltransferases (Nat)"/>
    <property type="match status" value="1"/>
</dbReference>
<dbReference type="InterPro" id="IPR050832">
    <property type="entry name" value="Bact_Acetyltransf"/>
</dbReference>
<dbReference type="STRING" id="1005945.SAMN05216561_103178"/>
<gene>
    <name evidence="4" type="ORF">SAMN05216561_103178</name>
</gene>
<dbReference type="Pfam" id="PF00583">
    <property type="entry name" value="Acetyltransf_1"/>
    <property type="match status" value="1"/>
</dbReference>
<dbReference type="AlphaFoldDB" id="A0A1I3E2A8"/>
<dbReference type="CDD" id="cd04301">
    <property type="entry name" value="NAT_SF"/>
    <property type="match status" value="1"/>
</dbReference>
<reference evidence="4 5" key="1">
    <citation type="submission" date="2016-10" db="EMBL/GenBank/DDBJ databases">
        <authorList>
            <person name="de Groot N.N."/>
        </authorList>
    </citation>
    <scope>NUCLEOTIDE SEQUENCE [LARGE SCALE GENOMIC DNA]</scope>
    <source>
        <strain evidence="4 5">CGMCC 1.11156</strain>
    </source>
</reference>
<dbReference type="Proteomes" id="UP000198649">
    <property type="component" value="Unassembled WGS sequence"/>
</dbReference>
<evidence type="ECO:0000256" key="2">
    <source>
        <dbReference type="ARBA" id="ARBA00023315"/>
    </source>
</evidence>
<evidence type="ECO:0000259" key="3">
    <source>
        <dbReference type="PROSITE" id="PS51186"/>
    </source>
</evidence>
<dbReference type="Gene3D" id="3.40.630.30">
    <property type="match status" value="1"/>
</dbReference>
<dbReference type="InterPro" id="IPR016181">
    <property type="entry name" value="Acyl_CoA_acyltransferase"/>
</dbReference>
<keyword evidence="2" id="KW-0012">Acyltransferase</keyword>
<proteinExistence type="predicted"/>
<dbReference type="OrthoDB" id="9799092at2"/>
<evidence type="ECO:0000313" key="5">
    <source>
        <dbReference type="Proteomes" id="UP000198649"/>
    </source>
</evidence>
<sequence length="179" mass="20153">MTDIKVRLLVKDEWQLYRDVRLAALRDAPEAFIARFEDEASYDDDFWRDRMSHATRIVAEYGNEPVGLVCLGLHNEDPQTSEVFGLWTAPSVRGQNVARDLVAVARQKAAEDDHRLLYFWVVSDNASAVGFASSFGFRPTSERRPVRVADGEAEKDADEVAMVLPLAADPTRTPNPYPE</sequence>
<organism evidence="4 5">
    <name type="scientific">Nocardioides psychrotolerans</name>
    <dbReference type="NCBI Taxonomy" id="1005945"/>
    <lineage>
        <taxon>Bacteria</taxon>
        <taxon>Bacillati</taxon>
        <taxon>Actinomycetota</taxon>
        <taxon>Actinomycetes</taxon>
        <taxon>Propionibacteriales</taxon>
        <taxon>Nocardioidaceae</taxon>
        <taxon>Nocardioides</taxon>
    </lineage>
</organism>